<dbReference type="RefSeq" id="WP_051623062.1">
    <property type="nucleotide sequence ID" value="NZ_AP020335.1"/>
</dbReference>
<comment type="caution">
    <text evidence="2">The sequence shown here is derived from an EMBL/GenBank/DDBJ whole genome shotgun (WGS) entry which is preliminary data.</text>
</comment>
<protein>
    <recommendedName>
        <fullName evidence="1">DUF58 domain-containing protein</fullName>
    </recommendedName>
</protein>
<dbReference type="Pfam" id="PF01882">
    <property type="entry name" value="DUF58"/>
    <property type="match status" value="1"/>
</dbReference>
<proteinExistence type="predicted"/>
<dbReference type="Proteomes" id="UP000027341">
    <property type="component" value="Unassembled WGS sequence"/>
</dbReference>
<evidence type="ECO:0000313" key="2">
    <source>
        <dbReference type="EMBL" id="KDN96022.1"/>
    </source>
</evidence>
<dbReference type="EMBL" id="JMIU01000001">
    <property type="protein sequence ID" value="KDN96022.1"/>
    <property type="molecule type" value="Genomic_DNA"/>
</dbReference>
<reference evidence="2 3" key="1">
    <citation type="submission" date="2014-04" db="EMBL/GenBank/DDBJ databases">
        <title>Draft genome sequence of Hydrogenovibrio marinus MH-110, a model organism for aerobic H2 metabolism.</title>
        <authorList>
            <person name="Cha H.J."/>
            <person name="Jo B.H."/>
            <person name="Hwang B.H."/>
        </authorList>
    </citation>
    <scope>NUCLEOTIDE SEQUENCE [LARGE SCALE GENOMIC DNA]</scope>
    <source>
        <strain evidence="2 3">MH-110</strain>
    </source>
</reference>
<dbReference type="PANTHER" id="PTHR33608:SF12">
    <property type="entry name" value="DUF58 DOMAIN-CONTAINING PROTEIN"/>
    <property type="match status" value="1"/>
</dbReference>
<dbReference type="AlphaFoldDB" id="A0A066ZR93"/>
<evidence type="ECO:0000313" key="3">
    <source>
        <dbReference type="Proteomes" id="UP000027341"/>
    </source>
</evidence>
<evidence type="ECO:0000259" key="1">
    <source>
        <dbReference type="Pfam" id="PF01882"/>
    </source>
</evidence>
<accession>A0A066ZR93</accession>
<name>A0A066ZR93_HYDMR</name>
<dbReference type="InterPro" id="IPR002881">
    <property type="entry name" value="DUF58"/>
</dbReference>
<feature type="domain" description="DUF58" evidence="1">
    <location>
        <begin position="63"/>
        <end position="275"/>
    </location>
</feature>
<organism evidence="2 3">
    <name type="scientific">Hydrogenovibrio marinus</name>
    <dbReference type="NCBI Taxonomy" id="28885"/>
    <lineage>
        <taxon>Bacteria</taxon>
        <taxon>Pseudomonadati</taxon>
        <taxon>Pseudomonadota</taxon>
        <taxon>Gammaproteobacteria</taxon>
        <taxon>Thiotrichales</taxon>
        <taxon>Piscirickettsiaceae</taxon>
        <taxon>Hydrogenovibrio</taxon>
    </lineage>
</organism>
<sequence>MSETNSSPTSFFDNPAIYSQLDSLLQLRFHVKRLRLNSQQRLISEKAGYRQAIRKGRGMEFNEVREYAPGDDIRHIDWKVSARTRKYHTKLFTEELERPVLCILEQSPKLFFGSQTRFKSVQALNIAATLGWVTLQEGDRFGGYVFNHLGHKWIEPKHQAKNVLQFLNAATTLQQQVLRPGTRDNWQHHLSQVLPHLKSGTRVYLIGDFLDMEPTFFDTLSHFKRQCEIVLIHVFDPVEADLPSQGILKLTDGENQTDFDTFSSRQLADYHTQYASRFDALQQLSYSLQIPMLSVPTQDNVLESLRAQKVVS</sequence>
<gene>
    <name evidence="2" type="ORF">EI16_06970</name>
</gene>
<keyword evidence="3" id="KW-1185">Reference proteome</keyword>
<dbReference type="STRING" id="28885.EI16_06970"/>
<dbReference type="PANTHER" id="PTHR33608">
    <property type="entry name" value="BLL2464 PROTEIN"/>
    <property type="match status" value="1"/>
</dbReference>